<feature type="compositionally biased region" description="Basic residues" evidence="1">
    <location>
        <begin position="19"/>
        <end position="30"/>
    </location>
</feature>
<proteinExistence type="predicted"/>
<protein>
    <submittedName>
        <fullName evidence="2">Uncharacterized protein</fullName>
    </submittedName>
</protein>
<feature type="compositionally biased region" description="Low complexity" evidence="1">
    <location>
        <begin position="117"/>
        <end position="139"/>
    </location>
</feature>
<reference evidence="2 3" key="1">
    <citation type="journal article" date="2018" name="BMC Genomics">
        <title>Genomic evidence for intraspecific hybridization in a clonal and extremely halotolerant yeast.</title>
        <authorList>
            <person name="Gostincar C."/>
            <person name="Stajich J.E."/>
            <person name="Zupancic J."/>
            <person name="Zalar P."/>
            <person name="Gunde-Cimerman N."/>
        </authorList>
    </citation>
    <scope>NUCLEOTIDE SEQUENCE [LARGE SCALE GENOMIC DNA]</scope>
    <source>
        <strain evidence="2 3">EXF-6654</strain>
    </source>
</reference>
<organism evidence="2 3">
    <name type="scientific">Hortaea werneckii</name>
    <name type="common">Black yeast</name>
    <name type="synonym">Cladosporium werneckii</name>
    <dbReference type="NCBI Taxonomy" id="91943"/>
    <lineage>
        <taxon>Eukaryota</taxon>
        <taxon>Fungi</taxon>
        <taxon>Dikarya</taxon>
        <taxon>Ascomycota</taxon>
        <taxon>Pezizomycotina</taxon>
        <taxon>Dothideomycetes</taxon>
        <taxon>Dothideomycetidae</taxon>
        <taxon>Mycosphaerellales</taxon>
        <taxon>Teratosphaeriaceae</taxon>
        <taxon>Hortaea</taxon>
    </lineage>
</organism>
<dbReference type="Pfam" id="PF14618">
    <property type="entry name" value="DUF4452"/>
    <property type="match status" value="1"/>
</dbReference>
<dbReference type="Proteomes" id="UP000282582">
    <property type="component" value="Unassembled WGS sequence"/>
</dbReference>
<feature type="region of interest" description="Disordered" evidence="1">
    <location>
        <begin position="1"/>
        <end position="53"/>
    </location>
</feature>
<evidence type="ECO:0000313" key="3">
    <source>
        <dbReference type="Proteomes" id="UP000282582"/>
    </source>
</evidence>
<dbReference type="VEuPathDB" id="FungiDB:BTJ68_02110"/>
<feature type="region of interest" description="Disordered" evidence="1">
    <location>
        <begin position="192"/>
        <end position="216"/>
    </location>
</feature>
<dbReference type="PANTHER" id="PTHR39615:SF1">
    <property type="entry name" value="YALI0E17897P"/>
    <property type="match status" value="1"/>
</dbReference>
<dbReference type="EMBL" id="QWIK01000231">
    <property type="protein sequence ID" value="RMY10138.1"/>
    <property type="molecule type" value="Genomic_DNA"/>
</dbReference>
<dbReference type="InterPro" id="IPR027915">
    <property type="entry name" value="DUF4452"/>
</dbReference>
<dbReference type="AlphaFoldDB" id="A0A3M6Z4B8"/>
<feature type="compositionally biased region" description="Polar residues" evidence="1">
    <location>
        <begin position="140"/>
        <end position="153"/>
    </location>
</feature>
<name>A0A3M6Z4B8_HORWE</name>
<sequence length="216" mass="23958">MASHYYNAPHYLPNAPTHSHGHHGRSRRGPRISSQNAHRQYKAQRSPKETPQDLAHLEYLQKLEAAKSFEFDDDEVFCPFHLLTEDDVGFSPSRLSQSGLGARPLADFAQQLQSIHSASSSDRGSLSSGSPEGSPLQQQIQPTPSFLLSTAPNTFGPGPAGFQQPSHHQMKLHQPMAQRTRNAIPIVDPSTRSIASPPLSVSPARQMQHQYVSRRW</sequence>
<feature type="compositionally biased region" description="Polar residues" evidence="1">
    <location>
        <begin position="203"/>
        <end position="216"/>
    </location>
</feature>
<comment type="caution">
    <text evidence="2">The sequence shown here is derived from an EMBL/GenBank/DDBJ whole genome shotgun (WGS) entry which is preliminary data.</text>
</comment>
<evidence type="ECO:0000313" key="2">
    <source>
        <dbReference type="EMBL" id="RMY10138.1"/>
    </source>
</evidence>
<evidence type="ECO:0000256" key="1">
    <source>
        <dbReference type="SAM" id="MobiDB-lite"/>
    </source>
</evidence>
<feature type="region of interest" description="Disordered" evidence="1">
    <location>
        <begin position="114"/>
        <end position="168"/>
    </location>
</feature>
<dbReference type="PANTHER" id="PTHR39615">
    <property type="entry name" value="YALI0E17897P"/>
    <property type="match status" value="1"/>
</dbReference>
<accession>A0A3M6Z4B8</accession>
<gene>
    <name evidence="2" type="ORF">D0868_03871</name>
</gene>